<evidence type="ECO:0000256" key="2">
    <source>
        <dbReference type="ARBA" id="ARBA00022553"/>
    </source>
</evidence>
<dbReference type="InterPro" id="IPR000873">
    <property type="entry name" value="AMP-dep_synth/lig_dom"/>
</dbReference>
<reference evidence="4 5" key="1">
    <citation type="journal article" date="2019" name="Int. J. Syst. Evol. Microbiol.">
        <title>The Global Catalogue of Microorganisms (GCM) 10K type strain sequencing project: providing services to taxonomists for standard genome sequencing and annotation.</title>
        <authorList>
            <consortium name="The Broad Institute Genomics Platform"/>
            <consortium name="The Broad Institute Genome Sequencing Center for Infectious Disease"/>
            <person name="Wu L."/>
            <person name="Ma J."/>
        </authorList>
    </citation>
    <scope>NUCLEOTIDE SEQUENCE [LARGE SCALE GENOMIC DNA]</scope>
    <source>
        <strain evidence="4 5">JCM 3272</strain>
    </source>
</reference>
<keyword evidence="2" id="KW-0597">Phosphoprotein</keyword>
<feature type="domain" description="Carrier" evidence="3">
    <location>
        <begin position="494"/>
        <end position="572"/>
    </location>
</feature>
<dbReference type="SUPFAM" id="SSF56801">
    <property type="entry name" value="Acetyl-CoA synthetase-like"/>
    <property type="match status" value="1"/>
</dbReference>
<dbReference type="NCBIfam" id="TIGR01733">
    <property type="entry name" value="AA-adenyl-dom"/>
    <property type="match status" value="1"/>
</dbReference>
<dbReference type="CDD" id="cd05930">
    <property type="entry name" value="A_NRPS"/>
    <property type="match status" value="1"/>
</dbReference>
<dbReference type="InterPro" id="IPR009081">
    <property type="entry name" value="PP-bd_ACP"/>
</dbReference>
<comment type="caution">
    <text evidence="4">The sequence shown here is derived from an EMBL/GenBank/DDBJ whole genome shotgun (WGS) entry which is preliminary data.</text>
</comment>
<dbReference type="PANTHER" id="PTHR45527">
    <property type="entry name" value="NONRIBOSOMAL PEPTIDE SYNTHETASE"/>
    <property type="match status" value="1"/>
</dbReference>
<proteinExistence type="predicted"/>
<evidence type="ECO:0000256" key="1">
    <source>
        <dbReference type="ARBA" id="ARBA00022450"/>
    </source>
</evidence>
<evidence type="ECO:0000313" key="5">
    <source>
        <dbReference type="Proteomes" id="UP001501444"/>
    </source>
</evidence>
<dbReference type="Gene3D" id="3.30.300.30">
    <property type="match status" value="1"/>
</dbReference>
<dbReference type="InterPro" id="IPR006162">
    <property type="entry name" value="Ppantetheine_attach_site"/>
</dbReference>
<gene>
    <name evidence="4" type="ORF">GCM10010170_041900</name>
</gene>
<dbReference type="InterPro" id="IPR042099">
    <property type="entry name" value="ANL_N_sf"/>
</dbReference>
<dbReference type="SUPFAM" id="SSF47336">
    <property type="entry name" value="ACP-like"/>
    <property type="match status" value="1"/>
</dbReference>
<keyword evidence="5" id="KW-1185">Reference proteome</keyword>
<accession>A0ABN3GH96</accession>
<dbReference type="RefSeq" id="WP_344614129.1">
    <property type="nucleotide sequence ID" value="NZ_BAAARV010000031.1"/>
</dbReference>
<dbReference type="PROSITE" id="PS00012">
    <property type="entry name" value="PHOSPHOPANTETHEINE"/>
    <property type="match status" value="1"/>
</dbReference>
<dbReference type="Gene3D" id="1.10.1200.10">
    <property type="entry name" value="ACP-like"/>
    <property type="match status" value="1"/>
</dbReference>
<dbReference type="Pfam" id="PF13193">
    <property type="entry name" value="AMP-binding_C"/>
    <property type="match status" value="1"/>
</dbReference>
<evidence type="ECO:0000313" key="4">
    <source>
        <dbReference type="EMBL" id="GAA2351647.1"/>
    </source>
</evidence>
<dbReference type="EMBL" id="BAAARV010000031">
    <property type="protein sequence ID" value="GAA2351647.1"/>
    <property type="molecule type" value="Genomic_DNA"/>
</dbReference>
<name>A0ABN3GH96_9ACTN</name>
<dbReference type="PANTHER" id="PTHR45527:SF1">
    <property type="entry name" value="FATTY ACID SYNTHASE"/>
    <property type="match status" value="1"/>
</dbReference>
<dbReference type="InterPro" id="IPR025110">
    <property type="entry name" value="AMP-bd_C"/>
</dbReference>
<evidence type="ECO:0000259" key="3">
    <source>
        <dbReference type="PROSITE" id="PS50075"/>
    </source>
</evidence>
<dbReference type="PROSITE" id="PS50075">
    <property type="entry name" value="CARRIER"/>
    <property type="match status" value="1"/>
</dbReference>
<dbReference type="Proteomes" id="UP001501444">
    <property type="component" value="Unassembled WGS sequence"/>
</dbReference>
<dbReference type="Pfam" id="PF00550">
    <property type="entry name" value="PP-binding"/>
    <property type="match status" value="1"/>
</dbReference>
<keyword evidence="1" id="KW-0596">Phosphopantetheine</keyword>
<sequence>MSPRSRSTVAAGTAADLIWSWADRSPDAPAIVDATGAPVTYRELVYRADAVAAELAAVAVAADEVVGVCWPRSVDGLIQMLGIWRAGGAVLYLDPDWPARRLQYMAAACAVRHVRAADPASDLSPLRPAAASAGVGLEPVHGPLCYVVFTSGSTGTPNGVLIEHPGVVNMATALADRFEVRSGTRVLQFAAWSWDAAMAEILMTLTAGATLVLAPDSARTGGPNLARALREHRIEVATLTPSVLAAVPSDDLPALRVVVAVGEVCPPRLVERWTSPHRRFFNGYGPTEATVAVAVGELHLGHEVHIGTPLPGVAVQIVDTNGRPQPPGTAGEIVVGGIGVARGYAGSPAATAARFTSDAAGHRWYHTGDLGTRRADGNLTYIGRTDDQVKIRGHRLTLGEIERIITAHPAVRACAVVAVADRFTAHVTADPDYNGGPPEADLAGTLHGHAAAFLPSHAVPDIHVIAALPLTAAGKIDREALRAQATAEAPATYDREDPLPGGALATVLDVVTAALDRPVHPDTDIIDVGGHSLLVAQLCVTLSDALGVEVPYVAVALNRTPAGIAAAIDDLAATPSPSIASRSAV</sequence>
<dbReference type="Gene3D" id="3.40.50.12780">
    <property type="entry name" value="N-terminal domain of ligase-like"/>
    <property type="match status" value="1"/>
</dbReference>
<protein>
    <recommendedName>
        <fullName evidence="3">Carrier domain-containing protein</fullName>
    </recommendedName>
</protein>
<dbReference type="InterPro" id="IPR045851">
    <property type="entry name" value="AMP-bd_C_sf"/>
</dbReference>
<organism evidence="4 5">
    <name type="scientific">Dactylosporangium salmoneum</name>
    <dbReference type="NCBI Taxonomy" id="53361"/>
    <lineage>
        <taxon>Bacteria</taxon>
        <taxon>Bacillati</taxon>
        <taxon>Actinomycetota</taxon>
        <taxon>Actinomycetes</taxon>
        <taxon>Micromonosporales</taxon>
        <taxon>Micromonosporaceae</taxon>
        <taxon>Dactylosporangium</taxon>
    </lineage>
</organism>
<dbReference type="InterPro" id="IPR036736">
    <property type="entry name" value="ACP-like_sf"/>
</dbReference>
<dbReference type="Pfam" id="PF00501">
    <property type="entry name" value="AMP-binding"/>
    <property type="match status" value="1"/>
</dbReference>
<dbReference type="InterPro" id="IPR010071">
    <property type="entry name" value="AA_adenyl_dom"/>
</dbReference>